<feature type="region of interest" description="Disordered" evidence="13">
    <location>
        <begin position="1"/>
        <end position="221"/>
    </location>
</feature>
<keyword evidence="6 12" id="KW-0747">Spliceosome</keyword>
<evidence type="ECO:0000313" key="18">
    <source>
        <dbReference type="Proteomes" id="UP000077671"/>
    </source>
</evidence>
<sequence>MTDAQAPPAGSGASPDAVAAPLFKKKAPRNRDVRARPVEPSSSNETAAIAHDDPNDAARSASVVDDAQDESARSEVVLKRKTHSGSNPLVQRTVGAASLANKRQRLDSPADDDEYGGAGHLDRFGARTINSSVRAGGSGTGGMDDVPDTRSSRQKAQDDATRGRNWNGADGEEDAPGSSLQLSKDDPEADDGLYRGLTAYKSHVPTDRDDGSSSKVRAKGPIKPTANIRTISVVDYQPDVCKDYKETGYCGFGDTCKFLHDRSDYLAGWQLALVPESYSGGKRRDNVSLGILDAEEEQLLNEEDEEIPFACLICRQPFTEPVVTRCGHYFCMACAIKRYGKNPKCFACGKPTNGLFSAATKILERMEKKREAKADSLRDRRKAWGQEGEEQTSGEILEGVEIGD</sequence>
<reference evidence="17" key="2">
    <citation type="journal article" date="2019" name="IMA Fungus">
        <title>Genome sequencing and comparison of five Tilletia species to identify candidate genes for the detection of regulated species infecting wheat.</title>
        <authorList>
            <person name="Nguyen H.D.T."/>
            <person name="Sultana T."/>
            <person name="Kesanakurti P."/>
            <person name="Hambleton S."/>
        </authorList>
    </citation>
    <scope>NUCLEOTIDE SEQUENCE</scope>
    <source>
        <strain evidence="17">DAOMC 238032</strain>
    </source>
</reference>
<dbReference type="SMART" id="SM00184">
    <property type="entry name" value="RING"/>
    <property type="match status" value="1"/>
</dbReference>
<dbReference type="InterPro" id="IPR001841">
    <property type="entry name" value="Znf_RING"/>
</dbReference>
<keyword evidence="8 11" id="KW-0862">Zinc</keyword>
<evidence type="ECO:0000256" key="8">
    <source>
        <dbReference type="ARBA" id="ARBA00022833"/>
    </source>
</evidence>
<dbReference type="EMBL" id="CAJHJG010004643">
    <property type="protein sequence ID" value="CAD6942745.1"/>
    <property type="molecule type" value="Genomic_DNA"/>
</dbReference>
<dbReference type="GO" id="GO:0005684">
    <property type="term" value="C:U2-type spliceosomal complex"/>
    <property type="evidence" value="ECO:0007669"/>
    <property type="project" value="TreeGrafter"/>
</dbReference>
<dbReference type="PANTHER" id="PTHR12930">
    <property type="entry name" value="ZINC FINGER PROTEIN 183"/>
    <property type="match status" value="1"/>
</dbReference>
<proteinExistence type="inferred from homology"/>
<keyword evidence="9 12" id="KW-0238">DNA-binding</keyword>
<dbReference type="GO" id="GO:0006397">
    <property type="term" value="P:mRNA processing"/>
    <property type="evidence" value="ECO:0007669"/>
    <property type="project" value="UniProtKB-KW"/>
</dbReference>
<evidence type="ECO:0000256" key="5">
    <source>
        <dbReference type="ARBA" id="ARBA00022723"/>
    </source>
</evidence>
<dbReference type="PANTHER" id="PTHR12930:SF0">
    <property type="entry name" value="RING FINGER PROTEIN 113B"/>
    <property type="match status" value="1"/>
</dbReference>
<name>A0A177UVF4_9BASI</name>
<dbReference type="GO" id="GO:0034247">
    <property type="term" value="P:snoRNA splicing"/>
    <property type="evidence" value="ECO:0007669"/>
    <property type="project" value="TreeGrafter"/>
</dbReference>
<comment type="similarity">
    <text evidence="2 12">Belongs to the CWC24 family.</text>
</comment>
<evidence type="ECO:0000256" key="13">
    <source>
        <dbReference type="SAM" id="MobiDB-lite"/>
    </source>
</evidence>
<accession>A0A177UVF4</accession>
<keyword evidence="12" id="KW-0507">mRNA processing</keyword>
<organism evidence="17 18">
    <name type="scientific">Tilletia caries</name>
    <name type="common">wheat bunt fungus</name>
    <dbReference type="NCBI Taxonomy" id="13290"/>
    <lineage>
        <taxon>Eukaryota</taxon>
        <taxon>Fungi</taxon>
        <taxon>Dikarya</taxon>
        <taxon>Basidiomycota</taxon>
        <taxon>Ustilaginomycotina</taxon>
        <taxon>Exobasidiomycetes</taxon>
        <taxon>Tilletiales</taxon>
        <taxon>Tilletiaceae</taxon>
        <taxon>Tilletia</taxon>
    </lineage>
</organism>
<dbReference type="Pfam" id="PF13920">
    <property type="entry name" value="zf-C3HC4_3"/>
    <property type="match status" value="1"/>
</dbReference>
<feature type="compositionally biased region" description="Basic and acidic residues" evidence="13">
    <location>
        <begin position="369"/>
        <end position="384"/>
    </location>
</feature>
<dbReference type="SMART" id="SM00356">
    <property type="entry name" value="ZnF_C3H1"/>
    <property type="match status" value="1"/>
</dbReference>
<evidence type="ECO:0000256" key="3">
    <source>
        <dbReference type="ARBA" id="ARBA00011524"/>
    </source>
</evidence>
<dbReference type="Pfam" id="PF00642">
    <property type="entry name" value="zf-CCCH"/>
    <property type="match status" value="1"/>
</dbReference>
<evidence type="ECO:0000256" key="1">
    <source>
        <dbReference type="ARBA" id="ARBA00003777"/>
    </source>
</evidence>
<evidence type="ECO:0000256" key="4">
    <source>
        <dbReference type="ARBA" id="ARBA00020647"/>
    </source>
</evidence>
<dbReference type="SUPFAM" id="SSF90229">
    <property type="entry name" value="CCCH zinc finger"/>
    <property type="match status" value="1"/>
</dbReference>
<gene>
    <name evidence="17" type="ORF">A4X03_0g2981</name>
    <name evidence="16" type="ORF">JKIAZH3_G3720</name>
</gene>
<evidence type="ECO:0000259" key="14">
    <source>
        <dbReference type="PROSITE" id="PS50089"/>
    </source>
</evidence>
<evidence type="ECO:0000256" key="10">
    <source>
        <dbReference type="ARBA" id="ARBA00023187"/>
    </source>
</evidence>
<dbReference type="AlphaFoldDB" id="A0A177UVF4"/>
<evidence type="ECO:0000256" key="9">
    <source>
        <dbReference type="ARBA" id="ARBA00023125"/>
    </source>
</evidence>
<dbReference type="PROSITE" id="PS50089">
    <property type="entry name" value="ZF_RING_2"/>
    <property type="match status" value="1"/>
</dbReference>
<reference evidence="16" key="3">
    <citation type="submission" date="2020-10" db="EMBL/GenBank/DDBJ databases">
        <authorList>
            <person name="Sedaghatjoo S."/>
        </authorList>
    </citation>
    <scope>NUCLEOTIDE SEQUENCE</scope>
    <source>
        <strain evidence="16">AZH3</strain>
    </source>
</reference>
<dbReference type="SUPFAM" id="SSF57850">
    <property type="entry name" value="RING/U-box"/>
    <property type="match status" value="1"/>
</dbReference>
<feature type="compositionally biased region" description="Low complexity" evidence="13">
    <location>
        <begin position="1"/>
        <end position="21"/>
    </location>
</feature>
<keyword evidence="19" id="KW-1185">Reference proteome</keyword>
<evidence type="ECO:0000313" key="16">
    <source>
        <dbReference type="EMBL" id="CAD6942745.1"/>
    </source>
</evidence>
<dbReference type="PROSITE" id="PS00518">
    <property type="entry name" value="ZF_RING_1"/>
    <property type="match status" value="1"/>
</dbReference>
<dbReference type="InterPro" id="IPR036855">
    <property type="entry name" value="Znf_CCCH_sf"/>
</dbReference>
<dbReference type="Proteomes" id="UP000077671">
    <property type="component" value="Unassembled WGS sequence"/>
</dbReference>
<evidence type="ECO:0000256" key="6">
    <source>
        <dbReference type="ARBA" id="ARBA00022728"/>
    </source>
</evidence>
<dbReference type="Proteomes" id="UP000836402">
    <property type="component" value="Unassembled WGS sequence"/>
</dbReference>
<evidence type="ECO:0000313" key="19">
    <source>
        <dbReference type="Proteomes" id="UP000836402"/>
    </source>
</evidence>
<dbReference type="FunFam" id="3.30.40.10:FF:000045">
    <property type="entry name" value="RING finger protein 113A"/>
    <property type="match status" value="1"/>
</dbReference>
<evidence type="ECO:0000256" key="2">
    <source>
        <dbReference type="ARBA" id="ARBA00009161"/>
    </source>
</evidence>
<dbReference type="InterPro" id="IPR013083">
    <property type="entry name" value="Znf_RING/FYVE/PHD"/>
</dbReference>
<comment type="subunit">
    <text evidence="3 12">Associated with the spliceosome.</text>
</comment>
<evidence type="ECO:0000259" key="15">
    <source>
        <dbReference type="PROSITE" id="PS50103"/>
    </source>
</evidence>
<feature type="compositionally biased region" description="Basic and acidic residues" evidence="13">
    <location>
        <begin position="147"/>
        <end position="162"/>
    </location>
</feature>
<keyword evidence="10 12" id="KW-0508">mRNA splicing</keyword>
<comment type="caution">
    <text evidence="17">The sequence shown here is derived from an EMBL/GenBank/DDBJ whole genome shotgun (WGS) entry which is preliminary data.</text>
</comment>
<dbReference type="InterPro" id="IPR017907">
    <property type="entry name" value="Znf_RING_CS"/>
</dbReference>
<feature type="domain" description="RING-type" evidence="14">
    <location>
        <begin position="311"/>
        <end position="348"/>
    </location>
</feature>
<feature type="zinc finger region" description="C3H1-type" evidence="11">
    <location>
        <begin position="235"/>
        <end position="263"/>
    </location>
</feature>
<dbReference type="InterPro" id="IPR039971">
    <property type="entry name" value="CWC24-like"/>
</dbReference>
<evidence type="ECO:0000256" key="12">
    <source>
        <dbReference type="RuleBase" id="RU367110"/>
    </source>
</evidence>
<dbReference type="InterPro" id="IPR000571">
    <property type="entry name" value="Znf_CCCH"/>
</dbReference>
<comment type="function">
    <text evidence="1 12">Involved in pre-mRNA splicing.</text>
</comment>
<evidence type="ECO:0000313" key="17">
    <source>
        <dbReference type="EMBL" id="KAE8261765.1"/>
    </source>
</evidence>
<evidence type="ECO:0000256" key="11">
    <source>
        <dbReference type="PROSITE-ProRule" id="PRU00723"/>
    </source>
</evidence>
<feature type="domain" description="C3H1-type" evidence="15">
    <location>
        <begin position="235"/>
        <end position="263"/>
    </location>
</feature>
<dbReference type="EMBL" id="LWDD02000321">
    <property type="protein sequence ID" value="KAE8261765.1"/>
    <property type="molecule type" value="Genomic_DNA"/>
</dbReference>
<reference evidence="17" key="1">
    <citation type="submission" date="2016-04" db="EMBL/GenBank/DDBJ databases">
        <authorList>
            <person name="Nguyen H.D."/>
            <person name="Kesanakurti P."/>
            <person name="Cullis J."/>
            <person name="Levesque C.A."/>
            <person name="Hambleton S."/>
        </authorList>
    </citation>
    <scope>NUCLEOTIDE SEQUENCE</scope>
    <source>
        <strain evidence="17">DAOMC 238032</strain>
    </source>
</reference>
<dbReference type="Gene3D" id="3.30.40.10">
    <property type="entry name" value="Zinc/RING finger domain, C3HC4 (zinc finger)"/>
    <property type="match status" value="1"/>
</dbReference>
<protein>
    <recommendedName>
        <fullName evidence="4 12">Pre-mRNA-splicing factor CWC24</fullName>
    </recommendedName>
</protein>
<keyword evidence="5 11" id="KW-0479">Metal-binding</keyword>
<dbReference type="PROSITE" id="PS50103">
    <property type="entry name" value="ZF_C3H1"/>
    <property type="match status" value="1"/>
</dbReference>
<dbReference type="GO" id="GO:0003677">
    <property type="term" value="F:DNA binding"/>
    <property type="evidence" value="ECO:0007669"/>
    <property type="project" value="UniProtKB-UniRule"/>
</dbReference>
<feature type="region of interest" description="Disordered" evidence="13">
    <location>
        <begin position="369"/>
        <end position="404"/>
    </location>
</feature>
<dbReference type="CDD" id="cd16539">
    <property type="entry name" value="RING-HC_RNF113A_B"/>
    <property type="match status" value="1"/>
</dbReference>
<comment type="subcellular location">
    <subcellularLocation>
        <location evidence="12">Nucleus</location>
    </subcellularLocation>
</comment>
<dbReference type="GO" id="GO:0008270">
    <property type="term" value="F:zinc ion binding"/>
    <property type="evidence" value="ECO:0007669"/>
    <property type="project" value="UniProtKB-KW"/>
</dbReference>
<evidence type="ECO:0000256" key="7">
    <source>
        <dbReference type="ARBA" id="ARBA00022771"/>
    </source>
</evidence>
<keyword evidence="7 11" id="KW-0863">Zinc-finger</keyword>
<keyword evidence="12" id="KW-0539">Nucleus</keyword>